<dbReference type="Gene3D" id="3.90.25.10">
    <property type="entry name" value="UDP-galactose 4-epimerase, domain 1"/>
    <property type="match status" value="1"/>
</dbReference>
<dbReference type="InterPro" id="IPR052718">
    <property type="entry name" value="NmrA-type_oxidoreductase"/>
</dbReference>
<feature type="domain" description="NmrA-like" evidence="1">
    <location>
        <begin position="2"/>
        <end position="225"/>
    </location>
</feature>
<proteinExistence type="predicted"/>
<evidence type="ECO:0000313" key="2">
    <source>
        <dbReference type="EMBL" id="CAB4901131.1"/>
    </source>
</evidence>
<organism evidence="2">
    <name type="scientific">freshwater metagenome</name>
    <dbReference type="NCBI Taxonomy" id="449393"/>
    <lineage>
        <taxon>unclassified sequences</taxon>
        <taxon>metagenomes</taxon>
        <taxon>ecological metagenomes</taxon>
    </lineage>
</organism>
<evidence type="ECO:0000259" key="1">
    <source>
        <dbReference type="Pfam" id="PF05368"/>
    </source>
</evidence>
<dbReference type="PANTHER" id="PTHR47129:SF1">
    <property type="entry name" value="NMRA-LIKE DOMAIN-CONTAINING PROTEIN"/>
    <property type="match status" value="1"/>
</dbReference>
<dbReference type="AlphaFoldDB" id="A0A6J7FZL6"/>
<dbReference type="EMBL" id="CAFBMK010000020">
    <property type="protein sequence ID" value="CAB4901131.1"/>
    <property type="molecule type" value="Genomic_DNA"/>
</dbReference>
<sequence length="288" mass="30497">MSLIAVTGSTGALGGRVARRLADRGLQQRLVVRDVARAPTLDGAEAAVAAGYHDHAGMVAALRGASTLFLVSGRESATRVDEHRTAVDAAAEAGVGHVVYTSFLGAAHDATFTLARHHAATEEHLRASGMRTTFLRNTMYLDFVPFFASADGVIAGPAGDGRAAFVSRDDVADVAAAVLADPAAHDGATYDVTGDERLSLAEAAEVLTEETGRPVTYVDETEEEAYASRAHFGAEPFEVEGWVTSYQALGAGDFDVVTDVVERIAGHAPQRLRDLLRSDRESWAHLRP</sequence>
<dbReference type="Pfam" id="PF05368">
    <property type="entry name" value="NmrA"/>
    <property type="match status" value="1"/>
</dbReference>
<name>A0A6J7FZL6_9ZZZZ</name>
<dbReference type="InterPro" id="IPR008030">
    <property type="entry name" value="NmrA-like"/>
</dbReference>
<dbReference type="InterPro" id="IPR036291">
    <property type="entry name" value="NAD(P)-bd_dom_sf"/>
</dbReference>
<dbReference type="PANTHER" id="PTHR47129">
    <property type="entry name" value="QUINONE OXIDOREDUCTASE 2"/>
    <property type="match status" value="1"/>
</dbReference>
<dbReference type="Gene3D" id="3.40.50.720">
    <property type="entry name" value="NAD(P)-binding Rossmann-like Domain"/>
    <property type="match status" value="1"/>
</dbReference>
<reference evidence="2" key="1">
    <citation type="submission" date="2020-05" db="EMBL/GenBank/DDBJ databases">
        <authorList>
            <person name="Chiriac C."/>
            <person name="Salcher M."/>
            <person name="Ghai R."/>
            <person name="Kavagutti S V."/>
        </authorList>
    </citation>
    <scope>NUCLEOTIDE SEQUENCE</scope>
</reference>
<dbReference type="CDD" id="cd05269">
    <property type="entry name" value="TMR_SDR_a"/>
    <property type="match status" value="1"/>
</dbReference>
<gene>
    <name evidence="2" type="ORF">UFOPK3564_00579</name>
</gene>
<protein>
    <submittedName>
        <fullName evidence="2">Unannotated protein</fullName>
    </submittedName>
</protein>
<accession>A0A6J7FZL6</accession>
<dbReference type="SUPFAM" id="SSF51735">
    <property type="entry name" value="NAD(P)-binding Rossmann-fold domains"/>
    <property type="match status" value="1"/>
</dbReference>